<dbReference type="SMART" id="SM00855">
    <property type="entry name" value="PGAM"/>
    <property type="match status" value="1"/>
</dbReference>
<dbReference type="Pfam" id="PF00300">
    <property type="entry name" value="His_Phos_1"/>
    <property type="match status" value="1"/>
</dbReference>
<dbReference type="InterPro" id="IPR050275">
    <property type="entry name" value="PGM_Phosphatase"/>
</dbReference>
<proteinExistence type="predicted"/>
<accession>A0ABW2IHZ1</accession>
<keyword evidence="2" id="KW-0378">Hydrolase</keyword>
<dbReference type="Gene3D" id="3.40.50.1240">
    <property type="entry name" value="Phosphoglycerate mutase-like"/>
    <property type="match status" value="1"/>
</dbReference>
<dbReference type="PANTHER" id="PTHR48100">
    <property type="entry name" value="BROAD-SPECIFICITY PHOSPHATASE YOR283W-RELATED"/>
    <property type="match status" value="1"/>
</dbReference>
<dbReference type="NCBIfam" id="TIGR03162">
    <property type="entry name" value="ribazole_cobC"/>
    <property type="match status" value="1"/>
</dbReference>
<name>A0ABW2IHZ1_9PROT</name>
<dbReference type="InterPro" id="IPR017578">
    <property type="entry name" value="Ribazole_CobC"/>
</dbReference>
<dbReference type="InterPro" id="IPR013078">
    <property type="entry name" value="His_Pase_superF_clade-1"/>
</dbReference>
<sequence>MPITLMRHTTPNVSTQICYGKTDIALAASFESEAAAACKVLPSIDAIVTSPLSRCRKLADYLSAQTGVQISIDDRFKEMDFGNWEMMPWSDIPRDELDIWADNFLHGKPHGGESVHQLRQRVRQGISELQHENSHTLIITHSGVIRAAFSTGDTIADFDTRIGFGMSTSLIQTSAANR</sequence>
<dbReference type="EC" id="3.1.3.73" evidence="1"/>
<protein>
    <recommendedName>
        <fullName evidence="1">Alpha-ribazole phosphatase</fullName>
        <ecNumber evidence="1">3.1.3.73</ecNumber>
    </recommendedName>
</protein>
<evidence type="ECO:0000256" key="1">
    <source>
        <dbReference type="NCBIfam" id="TIGR03162"/>
    </source>
</evidence>
<dbReference type="SUPFAM" id="SSF53254">
    <property type="entry name" value="Phosphoglycerate mutase-like"/>
    <property type="match status" value="1"/>
</dbReference>
<reference evidence="3" key="1">
    <citation type="journal article" date="2019" name="Int. J. Syst. Evol. Microbiol.">
        <title>The Global Catalogue of Microorganisms (GCM) 10K type strain sequencing project: providing services to taxonomists for standard genome sequencing and annotation.</title>
        <authorList>
            <consortium name="The Broad Institute Genomics Platform"/>
            <consortium name="The Broad Institute Genome Sequencing Center for Infectious Disease"/>
            <person name="Wu L."/>
            <person name="Ma J."/>
        </authorList>
    </citation>
    <scope>NUCLEOTIDE SEQUENCE [LARGE SCALE GENOMIC DNA]</scope>
    <source>
        <strain evidence="3">CCUG 51308</strain>
    </source>
</reference>
<evidence type="ECO:0000313" key="3">
    <source>
        <dbReference type="Proteomes" id="UP001596492"/>
    </source>
</evidence>
<evidence type="ECO:0000313" key="2">
    <source>
        <dbReference type="EMBL" id="MFC7290430.1"/>
    </source>
</evidence>
<dbReference type="GO" id="GO:0043755">
    <property type="term" value="F:alpha-ribazole phosphatase activity"/>
    <property type="evidence" value="ECO:0007669"/>
    <property type="project" value="UniProtKB-EC"/>
</dbReference>
<dbReference type="Proteomes" id="UP001596492">
    <property type="component" value="Unassembled WGS sequence"/>
</dbReference>
<keyword evidence="3" id="KW-1185">Reference proteome</keyword>
<dbReference type="PANTHER" id="PTHR48100:SF59">
    <property type="entry name" value="ADENOSYLCOBALAMIN_ALPHA-RIBAZOLE PHOSPHATASE"/>
    <property type="match status" value="1"/>
</dbReference>
<dbReference type="InterPro" id="IPR029033">
    <property type="entry name" value="His_PPase_superfam"/>
</dbReference>
<gene>
    <name evidence="2" type="primary">cobC</name>
    <name evidence="2" type="ORF">ACFQS8_02285</name>
</gene>
<dbReference type="CDD" id="cd07067">
    <property type="entry name" value="HP_PGM_like"/>
    <property type="match status" value="1"/>
</dbReference>
<organism evidence="2 3">
    <name type="scientific">Hirschia litorea</name>
    <dbReference type="NCBI Taxonomy" id="1199156"/>
    <lineage>
        <taxon>Bacteria</taxon>
        <taxon>Pseudomonadati</taxon>
        <taxon>Pseudomonadota</taxon>
        <taxon>Alphaproteobacteria</taxon>
        <taxon>Hyphomonadales</taxon>
        <taxon>Hyphomonadaceae</taxon>
        <taxon>Hirschia</taxon>
    </lineage>
</organism>
<dbReference type="RefSeq" id="WP_382165317.1">
    <property type="nucleotide sequence ID" value="NZ_JBHTBR010000002.1"/>
</dbReference>
<dbReference type="EMBL" id="JBHTBR010000002">
    <property type="protein sequence ID" value="MFC7290430.1"/>
    <property type="molecule type" value="Genomic_DNA"/>
</dbReference>
<comment type="caution">
    <text evidence="2">The sequence shown here is derived from an EMBL/GenBank/DDBJ whole genome shotgun (WGS) entry which is preliminary data.</text>
</comment>